<dbReference type="Proteomes" id="UP001300692">
    <property type="component" value="Unassembled WGS sequence"/>
</dbReference>
<evidence type="ECO:0008006" key="4">
    <source>
        <dbReference type="Google" id="ProtNLM"/>
    </source>
</evidence>
<gene>
    <name evidence="2" type="ORF">N7U62_02460</name>
</gene>
<evidence type="ECO:0000313" key="3">
    <source>
        <dbReference type="Proteomes" id="UP001300692"/>
    </source>
</evidence>
<sequence>MQIFKVLGGLTVLVIVSYLGFVGYITFEPNLKNYRARVEFNSELWKSWEETESNVSLRWDMTHDLATNYNLIGKSPKQIIELLGKPSSQSNSELRYYLGMSRKGIDTGSLILVLEKGKVVNYKIWHG</sequence>
<organism evidence="2 3">
    <name type="scientific">Reichenbachiella ulvae</name>
    <dbReference type="NCBI Taxonomy" id="2980104"/>
    <lineage>
        <taxon>Bacteria</taxon>
        <taxon>Pseudomonadati</taxon>
        <taxon>Bacteroidota</taxon>
        <taxon>Cytophagia</taxon>
        <taxon>Cytophagales</taxon>
        <taxon>Reichenbachiellaceae</taxon>
        <taxon>Reichenbachiella</taxon>
    </lineage>
</organism>
<dbReference type="EMBL" id="JAOYOD010000001">
    <property type="protein sequence ID" value="MCV9385503.1"/>
    <property type="molecule type" value="Genomic_DNA"/>
</dbReference>
<feature type="transmembrane region" description="Helical" evidence="1">
    <location>
        <begin position="6"/>
        <end position="27"/>
    </location>
</feature>
<comment type="caution">
    <text evidence="2">The sequence shown here is derived from an EMBL/GenBank/DDBJ whole genome shotgun (WGS) entry which is preliminary data.</text>
</comment>
<proteinExistence type="predicted"/>
<evidence type="ECO:0000313" key="2">
    <source>
        <dbReference type="EMBL" id="MCV9385503.1"/>
    </source>
</evidence>
<reference evidence="2 3" key="1">
    <citation type="submission" date="2022-10" db="EMBL/GenBank/DDBJ databases">
        <title>Comparative genomics and taxonomic characterization of three novel marine species of genus Reichenbachiella exhibiting antioxidant and polysaccharide degradation activities.</title>
        <authorList>
            <person name="Muhammad N."/>
            <person name="Lee Y.-J."/>
            <person name="Ko J."/>
            <person name="Kim S.-G."/>
        </authorList>
    </citation>
    <scope>NUCLEOTIDE SEQUENCE [LARGE SCALE GENOMIC DNA]</scope>
    <source>
        <strain evidence="2 3">ABR2-5</strain>
    </source>
</reference>
<protein>
    <recommendedName>
        <fullName evidence="4">Beta-lactamase-inhibitor-like, PepSY-like</fullName>
    </recommendedName>
</protein>
<dbReference type="RefSeq" id="WP_264136292.1">
    <property type="nucleotide sequence ID" value="NZ_JAOYOD010000001.1"/>
</dbReference>
<keyword evidence="1" id="KW-1133">Transmembrane helix</keyword>
<keyword evidence="1" id="KW-0472">Membrane</keyword>
<keyword evidence="1" id="KW-0812">Transmembrane</keyword>
<evidence type="ECO:0000256" key="1">
    <source>
        <dbReference type="SAM" id="Phobius"/>
    </source>
</evidence>
<keyword evidence="3" id="KW-1185">Reference proteome</keyword>
<accession>A0ABT3CP38</accession>
<name>A0ABT3CP38_9BACT</name>